<dbReference type="InterPro" id="IPR039920">
    <property type="entry name" value="MMS19"/>
</dbReference>
<evidence type="ECO:0000313" key="4">
    <source>
        <dbReference type="Proteomes" id="UP001311799"/>
    </source>
</evidence>
<comment type="caution">
    <text evidence="3">The sequence shown here is derived from an EMBL/GenBank/DDBJ whole genome shotgun (WGS) entry which is preliminary data.</text>
</comment>
<dbReference type="InterPro" id="IPR029240">
    <property type="entry name" value="MMS19_N"/>
</dbReference>
<gene>
    <name evidence="3" type="ORF">RS030_273696</name>
</gene>
<dbReference type="PANTHER" id="PTHR12891">
    <property type="entry name" value="DNA REPAIR/TRANSCRIPTION PROTEIN MET18/MMS19"/>
    <property type="match status" value="1"/>
</dbReference>
<keyword evidence="1" id="KW-0227">DNA damage</keyword>
<dbReference type="Proteomes" id="UP001311799">
    <property type="component" value="Unassembled WGS sequence"/>
</dbReference>
<proteinExistence type="inferred from homology"/>
<dbReference type="PANTHER" id="PTHR12891:SF0">
    <property type="entry name" value="MMS19 NUCLEOTIDE EXCISION REPAIR PROTEIN HOMOLOG"/>
    <property type="match status" value="1"/>
</dbReference>
<name>A0AAV9XWA0_9CRYT</name>
<keyword evidence="4" id="KW-1185">Reference proteome</keyword>
<organism evidence="3 4">
    <name type="scientific">Cryptosporidium xiaoi</name>
    <dbReference type="NCBI Taxonomy" id="659607"/>
    <lineage>
        <taxon>Eukaryota</taxon>
        <taxon>Sar</taxon>
        <taxon>Alveolata</taxon>
        <taxon>Apicomplexa</taxon>
        <taxon>Conoidasida</taxon>
        <taxon>Coccidia</taxon>
        <taxon>Eucoccidiorida</taxon>
        <taxon>Eimeriorina</taxon>
        <taxon>Cryptosporidiidae</taxon>
        <taxon>Cryptosporidium</taxon>
    </lineage>
</organism>
<dbReference type="EMBL" id="JAWDEY010000019">
    <property type="protein sequence ID" value="KAK6588952.1"/>
    <property type="molecule type" value="Genomic_DNA"/>
</dbReference>
<keyword evidence="1" id="KW-0539">Nucleus</keyword>
<feature type="domain" description="MMS19 N-terminal" evidence="2">
    <location>
        <begin position="207"/>
        <end position="284"/>
    </location>
</feature>
<dbReference type="GO" id="GO:0016226">
    <property type="term" value="P:iron-sulfur cluster assembly"/>
    <property type="evidence" value="ECO:0007669"/>
    <property type="project" value="UniProtKB-UniRule"/>
</dbReference>
<reference evidence="3 4" key="1">
    <citation type="submission" date="2023-10" db="EMBL/GenBank/DDBJ databases">
        <title>Comparative genomics analysis reveals potential genetic determinants of host preference in Cryptosporidium xiaoi.</title>
        <authorList>
            <person name="Xiao L."/>
            <person name="Li J."/>
        </authorList>
    </citation>
    <scope>NUCLEOTIDE SEQUENCE [LARGE SCALE GENOMIC DNA]</scope>
    <source>
        <strain evidence="3 4">52996</strain>
    </source>
</reference>
<dbReference type="GO" id="GO:0005634">
    <property type="term" value="C:nucleus"/>
    <property type="evidence" value="ECO:0007669"/>
    <property type="project" value="UniProtKB-SubCell"/>
</dbReference>
<accession>A0AAV9XWA0</accession>
<sequence>MGLELLLSKCINSKELDKEDIKGICKLLNDKKTDINDIIFSLESELVSPIVDQKKRGIEIIGELLWSYLPNDNFTSTHVKLISCFVLNYIYDWACIDSVISIIRCIFETQSPDIIKSVKIDIRDDENIFEEYFFNPVIEIKEENIGNINTDFGKIEILGKNHGSDEGRRYLKSYFEICSYHKFNNTFCIEDAKNDEDLYKMNLSFYLITQILYKVTTRQLVYSSRIIIVDFLLLILKDSAYDDELSRLGPGIVPILIQHLENEKDPRVLIKAFPLMELMIKKFHNIITLYDKNNSGLSDSDVKIEYGYYQIYHGRIPKLEKEEERNLMDKYQSLLENNINFKNKFDNSLDDFKEDQSLKNNGGILSNLISETLFAYFPLQFNSPNVNNKNQKGRIPKKDLKNAYFSVITCSNIIQDTLIQSITEYVDTQGLLEDIEFVDESTNVIDEYGQINDNILSKNYVNKEAGNKPINMNKMDEEIFEDIISIFGMIKYEIDPVIINKYIPSVFLLLNELLKNTLISTDKIYKLLIIIFSIFTNLELGYKYGQSVVISSINKFVIPNILSKLNSNNQLDKFTFNILEVFVLTENKAIIDNIKYHFLLEGITYVNKDIERINLNLKLLITIYLINRNGKQCSPLESDYLTKVSVENDTNSDMNVVINLDEYDKRVKGFLESTENNINNYINKYESTKKANTKSNPYESYFSLAEICIYTIYNFELGFLTNFPKKVFDIIKNVWNEYCSLNENDKNYLLGLTSFFLVFKNDEAKNYWLSYYNNVDLNNYGNVYLLEYALYTITSENHVMDDLISCFIENIKSNIVELINKSSESIDFTYLNKKLANTIDILNSNKWKYVDLNKHLNFKLEDWVYTITHLTGLCFQTDDFNTFFFSNKNIYYDIFKNMAILTIKLFNIQVSEPKSDSILINQLFGIISDKILEIENKLFILVYINEFMNKLLIFDIKFNINNIGTIIDYCIEWVNEHQPYDKEDKLNKLINEEIEKFILNSLLMEKDIVTVKNSILSKLDQKNNVIIGKISRYYLFSQTKNFEIIYQEIKDSLHKMTTEKCNNDCKKNDNQSSPEEINNDYLDLELFDSIKLLYIIGSDMNLLKNQNCDNISLLFGNSRYIFESNNTENNSSLNSGENSRSNDELYFIPLVPLSNISNFATNILTIHSNHNNGKFLYQLLDYYISSFNINEATSSNNHYCTNNYNEDSEHSQNELLCNMWPTVIPLTDNCYPIIDFNNKLTQEKIIDINNIIVQHYKNVFLNGLLNYRNRTLFLIPLISSINNLNISTILKDYSSSMINSILFLSLFECTNYKTYKTTRCENTHLFNYIVNLTKIQNSPNNNGLNLKLTQEADNNLEVDSNLVVKLLKMKEIPKNDCTSYIKELFIFNIQSLSILMRILHYSRENKFIIYESKGNGKHKLDFIFENLRIYSIFVLNIIENHPNSLVRFISLLIISQIFKFPSVFRTNTKNIVLKTLTIASNNDPNKNLRELSSILKLKIVTMNDHIYI</sequence>
<dbReference type="GO" id="GO:0051604">
    <property type="term" value="P:protein maturation"/>
    <property type="evidence" value="ECO:0007669"/>
    <property type="project" value="UniProtKB-UniRule"/>
</dbReference>
<evidence type="ECO:0000313" key="3">
    <source>
        <dbReference type="EMBL" id="KAK6588952.1"/>
    </source>
</evidence>
<evidence type="ECO:0000259" key="2">
    <source>
        <dbReference type="Pfam" id="PF14500"/>
    </source>
</evidence>
<protein>
    <recommendedName>
        <fullName evidence="1">MMS19 nucleotide excision repair protein</fullName>
    </recommendedName>
</protein>
<comment type="function">
    <text evidence="1">Key component of the cytosolic iron-sulfur protein assembly (CIA) complex, a multiprotein complex that mediates the incorporation of iron-sulfur cluster into apoproteins specifically involved in DNA metabolism and genomic integrity. In the CIA complex, MMS19 acts as an adapter between early-acting CIA components and a subset of cellular target iron-sulfur proteins.</text>
</comment>
<dbReference type="GO" id="GO:0097361">
    <property type="term" value="C:cytosolic [4Fe-4S] assembly targeting complex"/>
    <property type="evidence" value="ECO:0007669"/>
    <property type="project" value="UniProtKB-UniRule"/>
</dbReference>
<comment type="similarity">
    <text evidence="1">Belongs to the MET18/MMS19 family.</text>
</comment>
<dbReference type="GO" id="GO:0006281">
    <property type="term" value="P:DNA repair"/>
    <property type="evidence" value="ECO:0007669"/>
    <property type="project" value="UniProtKB-UniRule"/>
</dbReference>
<dbReference type="Pfam" id="PF14500">
    <property type="entry name" value="MMS19_N"/>
    <property type="match status" value="1"/>
</dbReference>
<evidence type="ECO:0000256" key="1">
    <source>
        <dbReference type="RuleBase" id="RU367072"/>
    </source>
</evidence>
<keyword evidence="1" id="KW-0234">DNA repair</keyword>
<comment type="subcellular location">
    <subcellularLocation>
        <location evidence="1">Nucleus</location>
    </subcellularLocation>
</comment>